<evidence type="ECO:0000313" key="1">
    <source>
        <dbReference type="EMBL" id="NHZ64615.1"/>
    </source>
</evidence>
<keyword evidence="2" id="KW-1185">Reference proteome</keyword>
<gene>
    <name evidence="1" type="ORF">F1735_20310</name>
</gene>
<dbReference type="InterPro" id="IPR011748">
    <property type="entry name" value="Unchr_phage_tail-like"/>
</dbReference>
<evidence type="ECO:0008006" key="3">
    <source>
        <dbReference type="Google" id="ProtNLM"/>
    </source>
</evidence>
<dbReference type="NCBIfam" id="TIGR02242">
    <property type="entry name" value="tail_TIGR02242"/>
    <property type="match status" value="1"/>
</dbReference>
<name>A0ABX0MVB7_9BURK</name>
<dbReference type="RefSeq" id="WP_167238649.1">
    <property type="nucleotide sequence ID" value="NZ_WHJF01000058.1"/>
</dbReference>
<proteinExistence type="predicted"/>
<dbReference type="Pfam" id="PF09684">
    <property type="entry name" value="Tail_P2_I"/>
    <property type="match status" value="1"/>
</dbReference>
<evidence type="ECO:0000313" key="2">
    <source>
        <dbReference type="Proteomes" id="UP000610594"/>
    </source>
</evidence>
<dbReference type="Proteomes" id="UP000610594">
    <property type="component" value="Unassembled WGS sequence"/>
</dbReference>
<protein>
    <recommendedName>
        <fullName evidence="3">Phage tail protein</fullName>
    </recommendedName>
</protein>
<sequence length="689" mass="72437">MSAARQHRYRFASAGQWAAGVLARADQAALAASGALAPVAPFGGTPQLVRSNGAFAPAAARDGTLFWHDGAGALLRLDPDDPAVHSMPSPSAPGPVRRMAAQRDKLWLAAAALHCHEREQLTRRFVTDFDGARLLDFAADGRDGVWALITQDGRPYCVHIDCAGYETMRFAPDGVADPVQLTWLAGPRKLVLMAAGGTHLHWFSPGDANALFSLDVDTVRPCFSGAFLGSDARARVLLAGLDHEAWGGGPGVLTFDGDGAGLGLVPLPAAATGVHATPSSLLVTTADGLLRFALAAVAGAGAGAEASCVFITPVLLSPLNDNPRRWLRAEALATLPPGTSMEISYASTSDPQVQEQAVRIAGGRAGQMARLREHLGRWQAPVVWRGPAQAALLAAPLFEVRDPWLWVSVTLVAAPGAPLPQLHRLDVLYPGLTLMEYLPAVYQRAEAGPDNFLRALVGVLETGTQELDQRIAAMGSMIDPHTAPLAWLDFVARWLGLAWDDALDEQQKRRLLMRADALAARRGTRAGLATLLDALVPGRYRIADLSAQHGFASLGGAACRGSALPAILAGLPASALALNRKAILGKGRLTCADAPPDPAARLVGQVTVAITASAAERAAWEPWMATLLEAAMPVTARLALRWRSAAARLFDERLGDALTLGGAPAPHLGTDAVSGLARLPAMDAGPRLR</sequence>
<dbReference type="EMBL" id="WHJF01000058">
    <property type="protein sequence ID" value="NHZ64615.1"/>
    <property type="molecule type" value="Genomic_DNA"/>
</dbReference>
<reference evidence="1 2" key="1">
    <citation type="submission" date="2019-10" db="EMBL/GenBank/DDBJ databases">
        <title>Taxonomy of Antarctic Massilia spp.: description of Massilia rubra sp. nov., Massilia aquatica sp. nov., Massilia mucilaginosa sp. nov., Massilia frigida sp. nov. isolated from streams, lakes and regoliths.</title>
        <authorList>
            <person name="Holochova P."/>
            <person name="Sedlacek I."/>
            <person name="Kralova S."/>
            <person name="Maslanova I."/>
            <person name="Busse H.-J."/>
            <person name="Stankova E."/>
            <person name="Vrbovska V."/>
            <person name="Kovarovic V."/>
            <person name="Bartak M."/>
            <person name="Svec P."/>
            <person name="Pantucek R."/>
        </authorList>
    </citation>
    <scope>NUCLEOTIDE SEQUENCE [LARGE SCALE GENOMIC DNA]</scope>
    <source>
        <strain evidence="1 2">CCM 8694</strain>
    </source>
</reference>
<accession>A0ABX0MVB7</accession>
<dbReference type="SUPFAM" id="SSF63829">
    <property type="entry name" value="Calcium-dependent phosphotriesterase"/>
    <property type="match status" value="1"/>
</dbReference>
<comment type="caution">
    <text evidence="1">The sequence shown here is derived from an EMBL/GenBank/DDBJ whole genome shotgun (WGS) entry which is preliminary data.</text>
</comment>
<organism evidence="1 2">
    <name type="scientific">Massilia genomosp. 1</name>
    <dbReference type="NCBI Taxonomy" id="2609280"/>
    <lineage>
        <taxon>Bacteria</taxon>
        <taxon>Pseudomonadati</taxon>
        <taxon>Pseudomonadota</taxon>
        <taxon>Betaproteobacteria</taxon>
        <taxon>Burkholderiales</taxon>
        <taxon>Oxalobacteraceae</taxon>
        <taxon>Telluria group</taxon>
        <taxon>Massilia</taxon>
    </lineage>
</organism>
<dbReference type="InterPro" id="IPR006521">
    <property type="entry name" value="Tail_protein_I"/>
</dbReference>